<reference evidence="3" key="1">
    <citation type="submission" date="2016-04" db="EMBL/GenBank/DDBJ databases">
        <authorList>
            <person name="Quiroz-Castaneda R.E."/>
            <person name="Martinez-Ocampo F."/>
        </authorList>
    </citation>
    <scope>NUCLEOTIDE SEQUENCE [LARGE SCALE GENOMIC DNA]</scope>
    <source>
        <strain evidence="3">INIFAP01</strain>
    </source>
</reference>
<comment type="caution">
    <text evidence="2">The sequence shown here is derived from an EMBL/GenBank/DDBJ whole genome shotgun (WGS) entry which is preliminary data.</text>
</comment>
<organism evidence="2 3">
    <name type="scientific">Candidatus Mycoplasma haematobovis</name>
    <dbReference type="NCBI Taxonomy" id="432608"/>
    <lineage>
        <taxon>Bacteria</taxon>
        <taxon>Bacillati</taxon>
        <taxon>Mycoplasmatota</taxon>
        <taxon>Mollicutes</taxon>
        <taxon>Mycoplasmataceae</taxon>
        <taxon>Mycoplasma</taxon>
    </lineage>
</organism>
<sequence>MSVEVVQKVAAVTIIAGGIGGGYFALTGGSSGTLSGMSLASGRDLIKDWDTIESNYKNEKNTNLIEGIPKEASKLQDKIKKWCETKGNTYYLGPTDKTYRSYMLWCLKEIDLDTALIRQGLEWKDEGWDKKFEKNKTALQTLLNKGTNPKQEPADANKLRSWCEENKKGRYKYLGDDAEHKVRSYCYWSKEEWELANKPQQETPPSDSAIEPSALSSDSASR</sequence>
<dbReference type="EMBL" id="LWUJ01000012">
    <property type="protein sequence ID" value="OAL09899.1"/>
    <property type="molecule type" value="Genomic_DNA"/>
</dbReference>
<name>A0A1A9QDX9_9MOLU</name>
<evidence type="ECO:0000256" key="1">
    <source>
        <dbReference type="SAM" id="MobiDB-lite"/>
    </source>
</evidence>
<keyword evidence="3" id="KW-1185">Reference proteome</keyword>
<dbReference type="Proteomes" id="UP000077623">
    <property type="component" value="Unassembled WGS sequence"/>
</dbReference>
<accession>A0A1A9QDX9</accession>
<proteinExistence type="predicted"/>
<evidence type="ECO:0000313" key="3">
    <source>
        <dbReference type="Proteomes" id="UP000077623"/>
    </source>
</evidence>
<protein>
    <submittedName>
        <fullName evidence="2">Uncharacterized protein</fullName>
    </submittedName>
</protein>
<dbReference type="RefSeq" id="WP_187150286.1">
    <property type="nucleotide sequence ID" value="NZ_LWUJ01000012.1"/>
</dbReference>
<feature type="region of interest" description="Disordered" evidence="1">
    <location>
        <begin position="196"/>
        <end position="222"/>
    </location>
</feature>
<gene>
    <name evidence="2" type="ORF">A6V39_03240</name>
</gene>
<dbReference type="STRING" id="432608.A6V39_03240"/>
<dbReference type="AlphaFoldDB" id="A0A1A9QDX9"/>
<evidence type="ECO:0000313" key="2">
    <source>
        <dbReference type="EMBL" id="OAL09899.1"/>
    </source>
</evidence>